<sequence length="113" mass="12998">SAKVPPIIVREKSRWTEISKACADSDSRITFSKAKPCVDGIRVQPVTAEDFRKLTRLLNSRNIQYHSFTLPEAKSIRVVLRQVPVETDSREVFEDLKVQGFHPILVTRMQHPR</sequence>
<proteinExistence type="predicted"/>
<evidence type="ECO:0008006" key="3">
    <source>
        <dbReference type="Google" id="ProtNLM"/>
    </source>
</evidence>
<dbReference type="Proteomes" id="UP000292052">
    <property type="component" value="Unassembled WGS sequence"/>
</dbReference>
<dbReference type="AlphaFoldDB" id="A0A482VHX7"/>
<feature type="non-terminal residue" evidence="1">
    <location>
        <position position="1"/>
    </location>
</feature>
<reference evidence="1 2" key="1">
    <citation type="submission" date="2017-03" db="EMBL/GenBank/DDBJ databases">
        <title>Genome of the blue death feigning beetle - Asbolus verrucosus.</title>
        <authorList>
            <person name="Rider S.D."/>
        </authorList>
    </citation>
    <scope>NUCLEOTIDE SEQUENCE [LARGE SCALE GENOMIC DNA]</scope>
    <source>
        <strain evidence="1">Butters</strain>
        <tissue evidence="1">Head and leg muscle</tissue>
    </source>
</reference>
<dbReference type="OrthoDB" id="6755252at2759"/>
<dbReference type="PANTHER" id="PTHR33273">
    <property type="entry name" value="DOMAIN-CONTAINING PROTEIN, PUTATIVE-RELATED"/>
    <property type="match status" value="1"/>
</dbReference>
<evidence type="ECO:0000313" key="2">
    <source>
        <dbReference type="Proteomes" id="UP000292052"/>
    </source>
</evidence>
<comment type="caution">
    <text evidence="1">The sequence shown here is derived from an EMBL/GenBank/DDBJ whole genome shotgun (WGS) entry which is preliminary data.</text>
</comment>
<dbReference type="PANTHER" id="PTHR33273:SF2">
    <property type="entry name" value="ENDONUCLEASE_EXONUCLEASE_PHOSPHATASE DOMAIN-CONTAINING PROTEIN"/>
    <property type="match status" value="1"/>
</dbReference>
<dbReference type="STRING" id="1661398.A0A482VHX7"/>
<name>A0A482VHX7_ASBVE</name>
<organism evidence="1 2">
    <name type="scientific">Asbolus verrucosus</name>
    <name type="common">Desert ironclad beetle</name>
    <dbReference type="NCBI Taxonomy" id="1661398"/>
    <lineage>
        <taxon>Eukaryota</taxon>
        <taxon>Metazoa</taxon>
        <taxon>Ecdysozoa</taxon>
        <taxon>Arthropoda</taxon>
        <taxon>Hexapoda</taxon>
        <taxon>Insecta</taxon>
        <taxon>Pterygota</taxon>
        <taxon>Neoptera</taxon>
        <taxon>Endopterygota</taxon>
        <taxon>Coleoptera</taxon>
        <taxon>Polyphaga</taxon>
        <taxon>Cucujiformia</taxon>
        <taxon>Tenebrionidae</taxon>
        <taxon>Pimeliinae</taxon>
        <taxon>Asbolus</taxon>
    </lineage>
</organism>
<gene>
    <name evidence="1" type="ORF">BDFB_013483</name>
</gene>
<keyword evidence="2" id="KW-1185">Reference proteome</keyword>
<accession>A0A482VHX7</accession>
<protein>
    <recommendedName>
        <fullName evidence="3">Pre-C2HC domain-containing protein</fullName>
    </recommendedName>
</protein>
<feature type="non-terminal residue" evidence="1">
    <location>
        <position position="113"/>
    </location>
</feature>
<dbReference type="EMBL" id="QDEB01098275">
    <property type="protein sequence ID" value="RZC32290.1"/>
    <property type="molecule type" value="Genomic_DNA"/>
</dbReference>
<evidence type="ECO:0000313" key="1">
    <source>
        <dbReference type="EMBL" id="RZC32290.1"/>
    </source>
</evidence>